<proteinExistence type="predicted"/>
<accession>A0A917E6Z9</accession>
<keyword evidence="2" id="KW-1185">Reference proteome</keyword>
<sequence>MKLNFDASLTGDWNGVTGVSKLKRCLTGFVGALVVPAASTGIAASEAAAKDASRRTPTAGNIRLMVMARVSPRDSPAPIIVSSYQPAIAAPRY</sequence>
<reference evidence="1" key="1">
    <citation type="journal article" date="2014" name="Int. J. Syst. Evol. Microbiol.">
        <title>Complete genome sequence of Corynebacterium casei LMG S-19264T (=DSM 44701T), isolated from a smear-ripened cheese.</title>
        <authorList>
            <consortium name="US DOE Joint Genome Institute (JGI-PGF)"/>
            <person name="Walter F."/>
            <person name="Albersmeier A."/>
            <person name="Kalinowski J."/>
            <person name="Ruckert C."/>
        </authorList>
    </citation>
    <scope>NUCLEOTIDE SEQUENCE</scope>
    <source>
        <strain evidence="1">CGMCC 1.15519</strain>
    </source>
</reference>
<dbReference type="AlphaFoldDB" id="A0A917E6Z9"/>
<dbReference type="Proteomes" id="UP000635071">
    <property type="component" value="Unassembled WGS sequence"/>
</dbReference>
<protein>
    <submittedName>
        <fullName evidence="1">Uncharacterized protein</fullName>
    </submittedName>
</protein>
<name>A0A917E6Z9_9SPHN</name>
<reference evidence="1" key="2">
    <citation type="submission" date="2020-09" db="EMBL/GenBank/DDBJ databases">
        <authorList>
            <person name="Sun Q."/>
            <person name="Zhou Y."/>
        </authorList>
    </citation>
    <scope>NUCLEOTIDE SEQUENCE</scope>
    <source>
        <strain evidence="1">CGMCC 1.15519</strain>
    </source>
</reference>
<organism evidence="1 2">
    <name type="scientific">Sandarakinorhabdus glacialis</name>
    <dbReference type="NCBI Taxonomy" id="1614636"/>
    <lineage>
        <taxon>Bacteria</taxon>
        <taxon>Pseudomonadati</taxon>
        <taxon>Pseudomonadota</taxon>
        <taxon>Alphaproteobacteria</taxon>
        <taxon>Sphingomonadales</taxon>
        <taxon>Sphingosinicellaceae</taxon>
        <taxon>Sandarakinorhabdus</taxon>
    </lineage>
</organism>
<evidence type="ECO:0000313" key="2">
    <source>
        <dbReference type="Proteomes" id="UP000635071"/>
    </source>
</evidence>
<comment type="caution">
    <text evidence="1">The sequence shown here is derived from an EMBL/GenBank/DDBJ whole genome shotgun (WGS) entry which is preliminary data.</text>
</comment>
<dbReference type="EMBL" id="BMJM01000004">
    <property type="protein sequence ID" value="GGE10473.1"/>
    <property type="molecule type" value="Genomic_DNA"/>
</dbReference>
<gene>
    <name evidence="1" type="ORF">GCM10011529_16090</name>
</gene>
<evidence type="ECO:0000313" key="1">
    <source>
        <dbReference type="EMBL" id="GGE10473.1"/>
    </source>
</evidence>